<name>A0A8J9YUA2_BRALA</name>
<evidence type="ECO:0000256" key="3">
    <source>
        <dbReference type="ARBA" id="ARBA00023155"/>
    </source>
</evidence>
<feature type="compositionally biased region" description="Basic and acidic residues" evidence="6">
    <location>
        <begin position="133"/>
        <end position="145"/>
    </location>
</feature>
<dbReference type="PANTHER" id="PTHR24339">
    <property type="entry name" value="HOMEOBOX PROTEIN EMX-RELATED"/>
    <property type="match status" value="1"/>
</dbReference>
<comment type="subcellular location">
    <subcellularLocation>
        <location evidence="1 5">Nucleus</location>
    </subcellularLocation>
</comment>
<evidence type="ECO:0000313" key="8">
    <source>
        <dbReference type="EMBL" id="CAH1241802.1"/>
    </source>
</evidence>
<organism evidence="8 9">
    <name type="scientific">Branchiostoma lanceolatum</name>
    <name type="common">Common lancelet</name>
    <name type="synonym">Amphioxus lanceolatum</name>
    <dbReference type="NCBI Taxonomy" id="7740"/>
    <lineage>
        <taxon>Eukaryota</taxon>
        <taxon>Metazoa</taxon>
        <taxon>Chordata</taxon>
        <taxon>Cephalochordata</taxon>
        <taxon>Leptocardii</taxon>
        <taxon>Amphioxiformes</taxon>
        <taxon>Branchiostomatidae</taxon>
        <taxon>Branchiostoma</taxon>
    </lineage>
</organism>
<dbReference type="GO" id="GO:0030182">
    <property type="term" value="P:neuron differentiation"/>
    <property type="evidence" value="ECO:0007669"/>
    <property type="project" value="TreeGrafter"/>
</dbReference>
<keyword evidence="4 5" id="KW-0539">Nucleus</keyword>
<dbReference type="EMBL" id="OV696697">
    <property type="protein sequence ID" value="CAH1241802.1"/>
    <property type="molecule type" value="Genomic_DNA"/>
</dbReference>
<evidence type="ECO:0000256" key="4">
    <source>
        <dbReference type="ARBA" id="ARBA00023242"/>
    </source>
</evidence>
<dbReference type="SUPFAM" id="SSF46689">
    <property type="entry name" value="Homeodomain-like"/>
    <property type="match status" value="1"/>
</dbReference>
<evidence type="ECO:0000313" key="9">
    <source>
        <dbReference type="Proteomes" id="UP000838412"/>
    </source>
</evidence>
<reference evidence="8" key="1">
    <citation type="submission" date="2022-01" db="EMBL/GenBank/DDBJ databases">
        <authorList>
            <person name="Braso-Vives M."/>
        </authorList>
    </citation>
    <scope>NUCLEOTIDE SEQUENCE</scope>
</reference>
<dbReference type="GO" id="GO:0000981">
    <property type="term" value="F:DNA-binding transcription factor activity, RNA polymerase II-specific"/>
    <property type="evidence" value="ECO:0007669"/>
    <property type="project" value="InterPro"/>
</dbReference>
<dbReference type="PANTHER" id="PTHR24339:SF28">
    <property type="entry name" value="E5-RELATED"/>
    <property type="match status" value="1"/>
</dbReference>
<evidence type="ECO:0000256" key="6">
    <source>
        <dbReference type="SAM" id="MobiDB-lite"/>
    </source>
</evidence>
<dbReference type="GO" id="GO:0007420">
    <property type="term" value="P:brain development"/>
    <property type="evidence" value="ECO:0007669"/>
    <property type="project" value="TreeGrafter"/>
</dbReference>
<keyword evidence="2 5" id="KW-0238">DNA-binding</keyword>
<dbReference type="Gene3D" id="1.10.10.60">
    <property type="entry name" value="Homeodomain-like"/>
    <property type="match status" value="1"/>
</dbReference>
<keyword evidence="9" id="KW-1185">Reference proteome</keyword>
<feature type="compositionally biased region" description="Low complexity" evidence="6">
    <location>
        <begin position="87"/>
        <end position="103"/>
    </location>
</feature>
<evidence type="ECO:0000256" key="1">
    <source>
        <dbReference type="ARBA" id="ARBA00004123"/>
    </source>
</evidence>
<dbReference type="PRINTS" id="PR00024">
    <property type="entry name" value="HOMEOBOX"/>
</dbReference>
<dbReference type="InterPro" id="IPR009057">
    <property type="entry name" value="Homeodomain-like_sf"/>
</dbReference>
<feature type="compositionally biased region" description="Polar residues" evidence="6">
    <location>
        <begin position="104"/>
        <end position="114"/>
    </location>
</feature>
<dbReference type="GO" id="GO:0000978">
    <property type="term" value="F:RNA polymerase II cis-regulatory region sequence-specific DNA binding"/>
    <property type="evidence" value="ECO:0007669"/>
    <property type="project" value="TreeGrafter"/>
</dbReference>
<dbReference type="SMART" id="SM00389">
    <property type="entry name" value="HOX"/>
    <property type="match status" value="1"/>
</dbReference>
<evidence type="ECO:0000256" key="2">
    <source>
        <dbReference type="ARBA" id="ARBA00023125"/>
    </source>
</evidence>
<dbReference type="InterPro" id="IPR017970">
    <property type="entry name" value="Homeobox_CS"/>
</dbReference>
<dbReference type="CDD" id="cd00086">
    <property type="entry name" value="homeodomain"/>
    <property type="match status" value="1"/>
</dbReference>
<proteinExistence type="predicted"/>
<gene>
    <name evidence="8" type="primary">BARHL1</name>
    <name evidence="8" type="ORF">BLAG_LOCUS5277</name>
</gene>
<dbReference type="InterPro" id="IPR050877">
    <property type="entry name" value="EMX-VAX-Noto_Homeobox_TFs"/>
</dbReference>
<keyword evidence="3 5" id="KW-0371">Homeobox</keyword>
<dbReference type="GO" id="GO:0005634">
    <property type="term" value="C:nucleus"/>
    <property type="evidence" value="ECO:0007669"/>
    <property type="project" value="UniProtKB-SubCell"/>
</dbReference>
<evidence type="ECO:0000256" key="5">
    <source>
        <dbReference type="RuleBase" id="RU000682"/>
    </source>
</evidence>
<dbReference type="Pfam" id="PF00046">
    <property type="entry name" value="Homeodomain"/>
    <property type="match status" value="1"/>
</dbReference>
<dbReference type="OrthoDB" id="6159439at2759"/>
<dbReference type="InterPro" id="IPR001356">
    <property type="entry name" value="HD"/>
</dbReference>
<sequence length="288" mass="32432">MSLTDDVQGRQGRPSPGRENTSPRPNTSDFSIARILSENNTDRDSRQHHNQKPSVYESPRRDLHEFGAPIEGEKSGGPFSASPRTDASVASASSPEVSSTSSARTPDSLKSPSPTGEDIHRKKMKANDDDERSESPRLYRQDERKKRPRTAFTAEQIKELEGEFQKNKYLSVTKRLELSNQLKLTETQIKIWFQNRRTKWKRKYTNDLELLAHQHYASLAGLYGSPNPWAYAQRLYNIGQHPGYTAVHPGYQYTPYQAAAAFPRYPSPVLAHQPTLAGPATPNSPART</sequence>
<dbReference type="PROSITE" id="PS00027">
    <property type="entry name" value="HOMEOBOX_1"/>
    <property type="match status" value="1"/>
</dbReference>
<feature type="region of interest" description="Disordered" evidence="6">
    <location>
        <begin position="1"/>
        <end position="151"/>
    </location>
</feature>
<dbReference type="FunFam" id="1.10.10.60:FF:000768">
    <property type="match status" value="1"/>
</dbReference>
<accession>A0A8J9YUA2</accession>
<dbReference type="InterPro" id="IPR020479">
    <property type="entry name" value="HD_metazoa"/>
</dbReference>
<evidence type="ECO:0000259" key="7">
    <source>
        <dbReference type="SMART" id="SM00389"/>
    </source>
</evidence>
<dbReference type="Proteomes" id="UP000838412">
    <property type="component" value="Chromosome 12"/>
</dbReference>
<protein>
    <submittedName>
        <fullName evidence="8">BARHL1 protein</fullName>
    </submittedName>
</protein>
<feature type="compositionally biased region" description="Polar residues" evidence="6">
    <location>
        <begin position="18"/>
        <end position="30"/>
    </location>
</feature>
<feature type="domain" description="Homeobox" evidence="7">
    <location>
        <begin position="145"/>
        <end position="207"/>
    </location>
</feature>
<dbReference type="AlphaFoldDB" id="A0A8J9YUA2"/>